<proteinExistence type="predicted"/>
<dbReference type="EMBL" id="VENJ01000002">
    <property type="protein sequence ID" value="MTJ03134.1"/>
    <property type="molecule type" value="Genomic_DNA"/>
</dbReference>
<evidence type="ECO:0000313" key="2">
    <source>
        <dbReference type="Proteomes" id="UP000483078"/>
    </source>
</evidence>
<evidence type="ECO:0008006" key="3">
    <source>
        <dbReference type="Google" id="ProtNLM"/>
    </source>
</evidence>
<sequence length="81" mass="8794">MFTIEHEFDATVITLVDDGETPLQEDVIVTAFAECVTVSQYDPRTDQVQTVTVSPAQLRDLGAALNLPEGAYKLRPEAGKG</sequence>
<gene>
    <name evidence="1" type="ORF">FH759_00390</name>
</gene>
<protein>
    <recommendedName>
        <fullName evidence="3">Phosphomannomutase</fullName>
    </recommendedName>
</protein>
<name>A0A7C9L6U0_9RHOB</name>
<comment type="caution">
    <text evidence="1">The sequence shown here is derived from an EMBL/GenBank/DDBJ whole genome shotgun (WGS) entry which is preliminary data.</text>
</comment>
<dbReference type="RefSeq" id="WP_026756503.1">
    <property type="nucleotide sequence ID" value="NZ_VENJ01000002.1"/>
</dbReference>
<evidence type="ECO:0000313" key="1">
    <source>
        <dbReference type="EMBL" id="MTJ03134.1"/>
    </source>
</evidence>
<dbReference type="AlphaFoldDB" id="A0A7C9L6U0"/>
<accession>A0A7C9L6U0</accession>
<dbReference type="Proteomes" id="UP000483078">
    <property type="component" value="Unassembled WGS sequence"/>
</dbReference>
<reference evidence="1 2" key="1">
    <citation type="submission" date="2019-06" db="EMBL/GenBank/DDBJ databases">
        <title>Enrichment of Autotrophic Halophilic Microorganisms from Red Sea Brine Pool Using Microbial Electrosynthesis System.</title>
        <authorList>
            <person name="Alqahtani M.F."/>
            <person name="Bajracharya S."/>
            <person name="Katuri K.P."/>
            <person name="Ali M."/>
            <person name="Saikaly P.E."/>
        </authorList>
    </citation>
    <scope>NUCLEOTIDE SEQUENCE [LARGE SCALE GENOMIC DNA]</scope>
    <source>
        <strain evidence="1">MES6</strain>
    </source>
</reference>
<organism evidence="1 2">
    <name type="scientific">Sediminimonas qiaohouensis</name>
    <dbReference type="NCBI Taxonomy" id="552061"/>
    <lineage>
        <taxon>Bacteria</taxon>
        <taxon>Pseudomonadati</taxon>
        <taxon>Pseudomonadota</taxon>
        <taxon>Alphaproteobacteria</taxon>
        <taxon>Rhodobacterales</taxon>
        <taxon>Roseobacteraceae</taxon>
        <taxon>Sediminimonas</taxon>
    </lineage>
</organism>